<comment type="function">
    <text evidence="4">Regulatory protein of the TOL plasmid xyl operons. XylS activates the xylXYZLTEGFJQKIH operon required for the degradation of toluene, m-xylene and p-xylene.</text>
</comment>
<dbReference type="InterPro" id="IPR018060">
    <property type="entry name" value="HTH_AraC"/>
</dbReference>
<dbReference type="InterPro" id="IPR050204">
    <property type="entry name" value="AraC_XylS_family_regulators"/>
</dbReference>
<dbReference type="PANTHER" id="PTHR46796:SF14">
    <property type="entry name" value="TRANSCRIPTIONAL REGULATORY PROTEIN"/>
    <property type="match status" value="1"/>
</dbReference>
<keyword evidence="2" id="KW-0238">DNA-binding</keyword>
<dbReference type="PANTHER" id="PTHR46796">
    <property type="entry name" value="HTH-TYPE TRANSCRIPTIONAL ACTIVATOR RHAS-RELATED"/>
    <property type="match status" value="1"/>
</dbReference>
<dbReference type="OrthoDB" id="9809338at2"/>
<dbReference type="EMBL" id="LOHF01000010">
    <property type="protein sequence ID" value="OUM73357.1"/>
    <property type="molecule type" value="Genomic_DNA"/>
</dbReference>
<organism evidence="6 7">
    <name type="scientific">Pseudomonas caspiana</name>
    <dbReference type="NCBI Taxonomy" id="1451454"/>
    <lineage>
        <taxon>Bacteria</taxon>
        <taxon>Pseudomonadati</taxon>
        <taxon>Pseudomonadota</taxon>
        <taxon>Gammaproteobacteria</taxon>
        <taxon>Pseudomonadales</taxon>
        <taxon>Pseudomonadaceae</taxon>
        <taxon>Pseudomonas</taxon>
    </lineage>
</organism>
<reference evidence="6 7" key="1">
    <citation type="journal article" date="2017" name="Syst. Appl. Microbiol.">
        <title>Pseudomonas caspiana sp. nov., a citrus pathogen in the Pseudomonas syringae phylogenetic group.</title>
        <authorList>
            <person name="Busquets A."/>
            <person name="Gomila M."/>
            <person name="Beiki F."/>
            <person name="Mulet M."/>
            <person name="Rahimian H."/>
            <person name="Garcia-Valdes E."/>
            <person name="Lalucat J."/>
        </authorList>
    </citation>
    <scope>NUCLEOTIDE SEQUENCE [LARGE SCALE GENOMIC DNA]</scope>
    <source>
        <strain evidence="6 7">FBF102</strain>
    </source>
</reference>
<evidence type="ECO:0000256" key="1">
    <source>
        <dbReference type="ARBA" id="ARBA00023015"/>
    </source>
</evidence>
<dbReference type="GO" id="GO:0003700">
    <property type="term" value="F:DNA-binding transcription factor activity"/>
    <property type="evidence" value="ECO:0007669"/>
    <property type="project" value="InterPro"/>
</dbReference>
<dbReference type="SMART" id="SM00342">
    <property type="entry name" value="HTH_ARAC"/>
    <property type="match status" value="1"/>
</dbReference>
<evidence type="ECO:0000313" key="6">
    <source>
        <dbReference type="EMBL" id="OUM73357.1"/>
    </source>
</evidence>
<dbReference type="Pfam" id="PF12833">
    <property type="entry name" value="HTH_18"/>
    <property type="match status" value="1"/>
</dbReference>
<comment type="caution">
    <text evidence="6">The sequence shown here is derived from an EMBL/GenBank/DDBJ whole genome shotgun (WGS) entry which is preliminary data.</text>
</comment>
<dbReference type="SUPFAM" id="SSF46689">
    <property type="entry name" value="Homeodomain-like"/>
    <property type="match status" value="2"/>
</dbReference>
<feature type="domain" description="HTH araC/xylS-type" evidence="5">
    <location>
        <begin position="181"/>
        <end position="280"/>
    </location>
</feature>
<accession>A0A1Y3P0L4</accession>
<name>A0A1Y3P0L4_9PSED</name>
<keyword evidence="3" id="KW-0804">Transcription</keyword>
<evidence type="ECO:0000256" key="4">
    <source>
        <dbReference type="ARBA" id="ARBA00037345"/>
    </source>
</evidence>
<dbReference type="RefSeq" id="WP_087268151.1">
    <property type="nucleotide sequence ID" value="NZ_CP167995.1"/>
</dbReference>
<gene>
    <name evidence="6" type="ORF">AUC60_13690</name>
</gene>
<sequence length="289" mass="32182">MSVPAIAHLHSEKFSATRVVDACPDPEKIIDIPCLDAFSIIVQLEDFAEHRLWRGRRLSYAGGYRQGSVSLPFMGDELRCQHRASYDNLRFNIPRQTFDDYQRENGGRIISGFRYEQGAQDQVLYHLAQAMLPALRNPAAANQLFIDHILLAMCAHSISHYGRIASTAGKFTTTLTPLQERLAKEMIASNLGSDLSVERIAQECSLSRSHFSRAFKQATGVAPHTWLLQMRVEKAKELLKAQPGLSLVHIADACGFSDQPHLTRVFTRLVGATPSAWRAAQRGTVIVLG</sequence>
<dbReference type="AlphaFoldDB" id="A0A1Y3P0L4"/>
<proteinExistence type="predicted"/>
<dbReference type="Gene3D" id="1.10.10.60">
    <property type="entry name" value="Homeodomain-like"/>
    <property type="match status" value="2"/>
</dbReference>
<keyword evidence="1" id="KW-0805">Transcription regulation</keyword>
<evidence type="ECO:0000259" key="5">
    <source>
        <dbReference type="PROSITE" id="PS01124"/>
    </source>
</evidence>
<keyword evidence="7" id="KW-1185">Reference proteome</keyword>
<evidence type="ECO:0000313" key="7">
    <source>
        <dbReference type="Proteomes" id="UP000195440"/>
    </source>
</evidence>
<dbReference type="InterPro" id="IPR009057">
    <property type="entry name" value="Homeodomain-like_sf"/>
</dbReference>
<protein>
    <submittedName>
        <fullName evidence="6">AraC family transcriptional regulator</fullName>
    </submittedName>
</protein>
<dbReference type="GO" id="GO:0043565">
    <property type="term" value="F:sequence-specific DNA binding"/>
    <property type="evidence" value="ECO:0007669"/>
    <property type="project" value="InterPro"/>
</dbReference>
<evidence type="ECO:0000256" key="3">
    <source>
        <dbReference type="ARBA" id="ARBA00023163"/>
    </source>
</evidence>
<dbReference type="PROSITE" id="PS01124">
    <property type="entry name" value="HTH_ARAC_FAMILY_2"/>
    <property type="match status" value="1"/>
</dbReference>
<evidence type="ECO:0000256" key="2">
    <source>
        <dbReference type="ARBA" id="ARBA00023125"/>
    </source>
</evidence>
<dbReference type="Proteomes" id="UP000195440">
    <property type="component" value="Unassembled WGS sequence"/>
</dbReference>